<reference evidence="2 3" key="2">
    <citation type="journal article" date="2013" name="Plant Cell Physiol.">
        <title>Rice Annotation Project Database (RAP-DB): an integrative and interactive database for rice genomics.</title>
        <authorList>
            <person name="Sakai H."/>
            <person name="Lee S.S."/>
            <person name="Tanaka T."/>
            <person name="Numa H."/>
            <person name="Kim J."/>
            <person name="Kawahara Y."/>
            <person name="Wakimoto H."/>
            <person name="Yang C.C."/>
            <person name="Iwamoto M."/>
            <person name="Abe T."/>
            <person name="Yamada Y."/>
            <person name="Muto A."/>
            <person name="Inokuchi H."/>
            <person name="Ikemura T."/>
            <person name="Matsumoto T."/>
            <person name="Sasaki T."/>
            <person name="Itoh T."/>
        </authorList>
    </citation>
    <scope>NUCLEOTIDE SEQUENCE [LARGE SCALE GENOMIC DNA]</scope>
    <source>
        <strain evidence="3">cv. Nipponbare</strain>
    </source>
</reference>
<dbReference type="PaxDb" id="39947-A0A0P0XC47"/>
<feature type="non-terminal residue" evidence="2">
    <location>
        <position position="1"/>
    </location>
</feature>
<feature type="compositionally biased region" description="Low complexity" evidence="1">
    <location>
        <begin position="24"/>
        <end position="53"/>
    </location>
</feature>
<evidence type="ECO:0000313" key="2">
    <source>
        <dbReference type="EMBL" id="BAT03957.1"/>
    </source>
</evidence>
<protein>
    <submittedName>
        <fullName evidence="2">Os08g0162650 protein</fullName>
    </submittedName>
</protein>
<feature type="region of interest" description="Disordered" evidence="1">
    <location>
        <begin position="1"/>
        <end position="53"/>
    </location>
</feature>
<name>A0A0P0XC47_ORYSJ</name>
<accession>A0A0P0XC47</accession>
<feature type="compositionally biased region" description="Basic and acidic residues" evidence="1">
    <location>
        <begin position="73"/>
        <end position="92"/>
    </location>
</feature>
<evidence type="ECO:0000313" key="3">
    <source>
        <dbReference type="Proteomes" id="UP000059680"/>
    </source>
</evidence>
<reference evidence="2 3" key="3">
    <citation type="journal article" date="2013" name="Rice">
        <title>Improvement of the Oryza sativa Nipponbare reference genome using next generation sequence and optical map data.</title>
        <authorList>
            <person name="Kawahara Y."/>
            <person name="de la Bastide M."/>
            <person name="Hamilton J.P."/>
            <person name="Kanamori H."/>
            <person name="McCombie W.R."/>
            <person name="Ouyang S."/>
            <person name="Schwartz D.C."/>
            <person name="Tanaka T."/>
            <person name="Wu J."/>
            <person name="Zhou S."/>
            <person name="Childs K.L."/>
            <person name="Davidson R.M."/>
            <person name="Lin H."/>
            <person name="Quesada-Ocampo L."/>
            <person name="Vaillancourt B."/>
            <person name="Sakai H."/>
            <person name="Lee S.S."/>
            <person name="Kim J."/>
            <person name="Numa H."/>
            <person name="Itoh T."/>
            <person name="Buell C.R."/>
            <person name="Matsumoto T."/>
        </authorList>
    </citation>
    <scope>NUCLEOTIDE SEQUENCE [LARGE SCALE GENOMIC DNA]</scope>
    <source>
        <strain evidence="3">cv. Nipponbare</strain>
    </source>
</reference>
<dbReference type="EMBL" id="AP014964">
    <property type="protein sequence ID" value="BAT03957.1"/>
    <property type="molecule type" value="Genomic_DNA"/>
</dbReference>
<dbReference type="Proteomes" id="UP000059680">
    <property type="component" value="Chromosome 8"/>
</dbReference>
<gene>
    <name evidence="2" type="ordered locus">Os08g0162650</name>
    <name evidence="2" type="ORF">OSNPB_080162650</name>
</gene>
<feature type="region of interest" description="Disordered" evidence="1">
    <location>
        <begin position="71"/>
        <end position="92"/>
    </location>
</feature>
<dbReference type="AlphaFoldDB" id="A0A0P0XC47"/>
<dbReference type="Gramene" id="Os08t0162650-00">
    <property type="protein sequence ID" value="Os08t0162650-00"/>
    <property type="gene ID" value="Os08g0162650"/>
</dbReference>
<keyword evidence="3" id="KW-1185">Reference proteome</keyword>
<proteinExistence type="predicted"/>
<organism evidence="2 3">
    <name type="scientific">Oryza sativa subsp. japonica</name>
    <name type="common">Rice</name>
    <dbReference type="NCBI Taxonomy" id="39947"/>
    <lineage>
        <taxon>Eukaryota</taxon>
        <taxon>Viridiplantae</taxon>
        <taxon>Streptophyta</taxon>
        <taxon>Embryophyta</taxon>
        <taxon>Tracheophyta</taxon>
        <taxon>Spermatophyta</taxon>
        <taxon>Magnoliopsida</taxon>
        <taxon>Liliopsida</taxon>
        <taxon>Poales</taxon>
        <taxon>Poaceae</taxon>
        <taxon>BOP clade</taxon>
        <taxon>Oryzoideae</taxon>
        <taxon>Oryzeae</taxon>
        <taxon>Oryzinae</taxon>
        <taxon>Oryza</taxon>
        <taxon>Oryza sativa</taxon>
    </lineage>
</organism>
<evidence type="ECO:0000256" key="1">
    <source>
        <dbReference type="SAM" id="MobiDB-lite"/>
    </source>
</evidence>
<reference evidence="3" key="1">
    <citation type="journal article" date="2005" name="Nature">
        <title>The map-based sequence of the rice genome.</title>
        <authorList>
            <consortium name="International rice genome sequencing project (IRGSP)"/>
            <person name="Matsumoto T."/>
            <person name="Wu J."/>
            <person name="Kanamori H."/>
            <person name="Katayose Y."/>
            <person name="Fujisawa M."/>
            <person name="Namiki N."/>
            <person name="Mizuno H."/>
            <person name="Yamamoto K."/>
            <person name="Antonio B.A."/>
            <person name="Baba T."/>
            <person name="Sakata K."/>
            <person name="Nagamura Y."/>
            <person name="Aoki H."/>
            <person name="Arikawa K."/>
            <person name="Arita K."/>
            <person name="Bito T."/>
            <person name="Chiden Y."/>
            <person name="Fujitsuka N."/>
            <person name="Fukunaka R."/>
            <person name="Hamada M."/>
            <person name="Harada C."/>
            <person name="Hayashi A."/>
            <person name="Hijishita S."/>
            <person name="Honda M."/>
            <person name="Hosokawa S."/>
            <person name="Ichikawa Y."/>
            <person name="Idonuma A."/>
            <person name="Iijima M."/>
            <person name="Ikeda M."/>
            <person name="Ikeno M."/>
            <person name="Ito K."/>
            <person name="Ito S."/>
            <person name="Ito T."/>
            <person name="Ito Y."/>
            <person name="Ito Y."/>
            <person name="Iwabuchi A."/>
            <person name="Kamiya K."/>
            <person name="Karasawa W."/>
            <person name="Kurita K."/>
            <person name="Katagiri S."/>
            <person name="Kikuta A."/>
            <person name="Kobayashi H."/>
            <person name="Kobayashi N."/>
            <person name="Machita K."/>
            <person name="Maehara T."/>
            <person name="Masukawa M."/>
            <person name="Mizubayashi T."/>
            <person name="Mukai Y."/>
            <person name="Nagasaki H."/>
            <person name="Nagata Y."/>
            <person name="Naito S."/>
            <person name="Nakashima M."/>
            <person name="Nakama Y."/>
            <person name="Nakamichi Y."/>
            <person name="Nakamura M."/>
            <person name="Meguro A."/>
            <person name="Negishi M."/>
            <person name="Ohta I."/>
            <person name="Ohta T."/>
            <person name="Okamoto M."/>
            <person name="Ono N."/>
            <person name="Saji S."/>
            <person name="Sakaguchi M."/>
            <person name="Sakai K."/>
            <person name="Shibata M."/>
            <person name="Shimokawa T."/>
            <person name="Song J."/>
            <person name="Takazaki Y."/>
            <person name="Terasawa K."/>
            <person name="Tsugane M."/>
            <person name="Tsuji K."/>
            <person name="Ueda S."/>
            <person name="Waki K."/>
            <person name="Yamagata H."/>
            <person name="Yamamoto M."/>
            <person name="Yamamoto S."/>
            <person name="Yamane H."/>
            <person name="Yoshiki S."/>
            <person name="Yoshihara R."/>
            <person name="Yukawa K."/>
            <person name="Zhong H."/>
            <person name="Yano M."/>
            <person name="Yuan Q."/>
            <person name="Ouyang S."/>
            <person name="Liu J."/>
            <person name="Jones K.M."/>
            <person name="Gansberger K."/>
            <person name="Moffat K."/>
            <person name="Hill J."/>
            <person name="Bera J."/>
            <person name="Fadrosh D."/>
            <person name="Jin S."/>
            <person name="Johri S."/>
            <person name="Kim M."/>
            <person name="Overton L."/>
            <person name="Reardon M."/>
            <person name="Tsitrin T."/>
            <person name="Vuong H."/>
            <person name="Weaver B."/>
            <person name="Ciecko A."/>
            <person name="Tallon L."/>
            <person name="Jackson J."/>
            <person name="Pai G."/>
            <person name="Aken S.V."/>
            <person name="Utterback T."/>
            <person name="Reidmuller S."/>
            <person name="Feldblyum T."/>
            <person name="Hsiao J."/>
            <person name="Zismann V."/>
            <person name="Iobst S."/>
            <person name="de Vazeille A.R."/>
            <person name="Buell C.R."/>
            <person name="Ying K."/>
            <person name="Li Y."/>
            <person name="Lu T."/>
            <person name="Huang Y."/>
            <person name="Zhao Q."/>
            <person name="Feng Q."/>
            <person name="Zhang L."/>
            <person name="Zhu J."/>
            <person name="Weng Q."/>
            <person name="Mu J."/>
            <person name="Lu Y."/>
            <person name="Fan D."/>
            <person name="Liu Y."/>
            <person name="Guan J."/>
            <person name="Zhang Y."/>
            <person name="Yu S."/>
            <person name="Liu X."/>
            <person name="Zhang Y."/>
            <person name="Hong G."/>
            <person name="Han B."/>
            <person name="Choisne N."/>
            <person name="Demange N."/>
            <person name="Orjeda G."/>
            <person name="Samain S."/>
            <person name="Cattolico L."/>
            <person name="Pelletier E."/>
            <person name="Couloux A."/>
            <person name="Segurens B."/>
            <person name="Wincker P."/>
            <person name="D'Hont A."/>
            <person name="Scarpelli C."/>
            <person name="Weissenbach J."/>
            <person name="Salanoubat M."/>
            <person name="Quetier F."/>
            <person name="Yu Y."/>
            <person name="Kim H.R."/>
            <person name="Rambo T."/>
            <person name="Currie J."/>
            <person name="Collura K."/>
            <person name="Luo M."/>
            <person name="Yang T."/>
            <person name="Ammiraju J.S.S."/>
            <person name="Engler F."/>
            <person name="Soderlund C."/>
            <person name="Wing R.A."/>
            <person name="Palmer L.E."/>
            <person name="de la Bastide M."/>
            <person name="Spiegel L."/>
            <person name="Nascimento L."/>
            <person name="Zutavern T."/>
            <person name="O'Shaughnessy A."/>
            <person name="Dike S."/>
            <person name="Dedhia N."/>
            <person name="Preston R."/>
            <person name="Balija V."/>
            <person name="McCombie W.R."/>
            <person name="Chow T."/>
            <person name="Chen H."/>
            <person name="Chung M."/>
            <person name="Chen C."/>
            <person name="Shaw J."/>
            <person name="Wu H."/>
            <person name="Hsiao K."/>
            <person name="Chao Y."/>
            <person name="Chu M."/>
            <person name="Cheng C."/>
            <person name="Hour A."/>
            <person name="Lee P."/>
            <person name="Lin S."/>
            <person name="Lin Y."/>
            <person name="Liou J."/>
            <person name="Liu S."/>
            <person name="Hsing Y."/>
            <person name="Raghuvanshi S."/>
            <person name="Mohanty A."/>
            <person name="Bharti A.K."/>
            <person name="Gaur A."/>
            <person name="Gupta V."/>
            <person name="Kumar D."/>
            <person name="Ravi V."/>
            <person name="Vij S."/>
            <person name="Kapur A."/>
            <person name="Khurana P."/>
            <person name="Khurana P."/>
            <person name="Khurana J.P."/>
            <person name="Tyagi A.K."/>
            <person name="Gaikwad K."/>
            <person name="Singh A."/>
            <person name="Dalal V."/>
            <person name="Srivastava S."/>
            <person name="Dixit A."/>
            <person name="Pal A.K."/>
            <person name="Ghazi I.A."/>
            <person name="Yadav M."/>
            <person name="Pandit A."/>
            <person name="Bhargava A."/>
            <person name="Sureshbabu K."/>
            <person name="Batra K."/>
            <person name="Sharma T.R."/>
            <person name="Mohapatra T."/>
            <person name="Singh N.K."/>
            <person name="Messing J."/>
            <person name="Nelson A.B."/>
            <person name="Fuks G."/>
            <person name="Kavchok S."/>
            <person name="Keizer G."/>
            <person name="Linton E."/>
            <person name="Llaca V."/>
            <person name="Song R."/>
            <person name="Tanyolac B."/>
            <person name="Young S."/>
            <person name="Ho-Il K."/>
            <person name="Hahn J.H."/>
            <person name="Sangsakoo G."/>
            <person name="Vanavichit A."/>
            <person name="de Mattos Luiz.A.T."/>
            <person name="Zimmer P.D."/>
            <person name="Malone G."/>
            <person name="Dellagostin O."/>
            <person name="de Oliveira A.C."/>
            <person name="Bevan M."/>
            <person name="Bancroft I."/>
            <person name="Minx P."/>
            <person name="Cordum H."/>
            <person name="Wilson R."/>
            <person name="Cheng Z."/>
            <person name="Jin W."/>
            <person name="Jiang J."/>
            <person name="Leong S.A."/>
            <person name="Iwama H."/>
            <person name="Gojobori T."/>
            <person name="Itoh T."/>
            <person name="Niimura Y."/>
            <person name="Fujii Y."/>
            <person name="Habara T."/>
            <person name="Sakai H."/>
            <person name="Sato Y."/>
            <person name="Wilson G."/>
            <person name="Kumar K."/>
            <person name="McCouch S."/>
            <person name="Juretic N."/>
            <person name="Hoen D."/>
            <person name="Wright S."/>
            <person name="Bruskiewich R."/>
            <person name="Bureau T."/>
            <person name="Miyao A."/>
            <person name="Hirochika H."/>
            <person name="Nishikawa T."/>
            <person name="Kadowaki K."/>
            <person name="Sugiura M."/>
            <person name="Burr B."/>
            <person name="Sasaki T."/>
        </authorList>
    </citation>
    <scope>NUCLEOTIDE SEQUENCE [LARGE SCALE GENOMIC DNA]</scope>
    <source>
        <strain evidence="3">cv. Nipponbare</strain>
    </source>
</reference>
<dbReference type="InParanoid" id="A0A0P0XC47"/>
<sequence>EEVEAEQGSSQQRPWNPPPDTLVGEHGAQHQAQQQQHVEPQPGPESAAAAPLAAGGDAVLGGVRRVVVYSGEVGDHQQQDQERHDVLQQHHG</sequence>